<evidence type="ECO:0000313" key="6">
    <source>
        <dbReference type="EMBL" id="EAY24405.1"/>
    </source>
</evidence>
<dbReference type="EMBL" id="AAWS01000070">
    <property type="protein sequence ID" value="EAY24405.1"/>
    <property type="molecule type" value="Genomic_DNA"/>
</dbReference>
<dbReference type="Gene3D" id="1.20.1740.10">
    <property type="entry name" value="Amino acid/polyamine transporter I"/>
    <property type="match status" value="1"/>
</dbReference>
<dbReference type="InterPro" id="IPR050598">
    <property type="entry name" value="AminoAcid_Transporter"/>
</dbReference>
<evidence type="ECO:0000256" key="4">
    <source>
        <dbReference type="ARBA" id="ARBA00023136"/>
    </source>
</evidence>
<comment type="caution">
    <text evidence="6">The sequence shown here is derived from an EMBL/GenBank/DDBJ whole genome shotgun (WGS) entry which is preliminary data.</text>
</comment>
<dbReference type="InterPro" id="IPR002293">
    <property type="entry name" value="AA/rel_permease1"/>
</dbReference>
<keyword evidence="3 5" id="KW-1133">Transmembrane helix</keyword>
<feature type="transmembrane region" description="Helical" evidence="5">
    <location>
        <begin position="134"/>
        <end position="153"/>
    </location>
</feature>
<gene>
    <name evidence="6" type="ORF">M23134_01745</name>
</gene>
<keyword evidence="2 5" id="KW-0812">Transmembrane</keyword>
<feature type="transmembrane region" description="Helical" evidence="5">
    <location>
        <begin position="464"/>
        <end position="481"/>
    </location>
</feature>
<name>A1ZYW9_MICM2</name>
<evidence type="ECO:0000256" key="2">
    <source>
        <dbReference type="ARBA" id="ARBA00022692"/>
    </source>
</evidence>
<reference evidence="6 7" key="1">
    <citation type="submission" date="2007-01" db="EMBL/GenBank/DDBJ databases">
        <authorList>
            <person name="Haygood M."/>
            <person name="Podell S."/>
            <person name="Anderson C."/>
            <person name="Hopkinson B."/>
            <person name="Roe K."/>
            <person name="Barbeau K."/>
            <person name="Gaasterland T."/>
            <person name="Ferriera S."/>
            <person name="Johnson J."/>
            <person name="Kravitz S."/>
            <person name="Beeson K."/>
            <person name="Sutton G."/>
            <person name="Rogers Y.-H."/>
            <person name="Friedman R."/>
            <person name="Frazier M."/>
            <person name="Venter J.C."/>
        </authorList>
    </citation>
    <scope>NUCLEOTIDE SEQUENCE [LARGE SCALE GENOMIC DNA]</scope>
    <source>
        <strain evidence="6 7">ATCC 23134</strain>
    </source>
</reference>
<dbReference type="Proteomes" id="UP000004095">
    <property type="component" value="Unassembled WGS sequence"/>
</dbReference>
<feature type="transmembrane region" description="Helical" evidence="5">
    <location>
        <begin position="366"/>
        <end position="388"/>
    </location>
</feature>
<feature type="transmembrane region" description="Helical" evidence="5">
    <location>
        <begin position="437"/>
        <end position="458"/>
    </location>
</feature>
<dbReference type="AlphaFoldDB" id="A1ZYW9"/>
<dbReference type="Pfam" id="PF13520">
    <property type="entry name" value="AA_permease_2"/>
    <property type="match status" value="1"/>
</dbReference>
<feature type="transmembrane region" description="Helical" evidence="5">
    <location>
        <begin position="341"/>
        <end position="360"/>
    </location>
</feature>
<dbReference type="GO" id="GO:0016020">
    <property type="term" value="C:membrane"/>
    <property type="evidence" value="ECO:0007669"/>
    <property type="project" value="UniProtKB-SubCell"/>
</dbReference>
<dbReference type="PANTHER" id="PTHR11785:SF512">
    <property type="entry name" value="SOBREMESA, ISOFORM B"/>
    <property type="match status" value="1"/>
</dbReference>
<dbReference type="GO" id="GO:0015179">
    <property type="term" value="F:L-amino acid transmembrane transporter activity"/>
    <property type="evidence" value="ECO:0007669"/>
    <property type="project" value="TreeGrafter"/>
</dbReference>
<keyword evidence="7" id="KW-1185">Reference proteome</keyword>
<protein>
    <submittedName>
        <fullName evidence="6">Amino acid permease family protein</fullName>
    </submittedName>
</protein>
<organism evidence="6 7">
    <name type="scientific">Microscilla marina ATCC 23134</name>
    <dbReference type="NCBI Taxonomy" id="313606"/>
    <lineage>
        <taxon>Bacteria</taxon>
        <taxon>Pseudomonadati</taxon>
        <taxon>Bacteroidota</taxon>
        <taxon>Cytophagia</taxon>
        <taxon>Cytophagales</taxon>
        <taxon>Microscillaceae</taxon>
        <taxon>Microscilla</taxon>
    </lineage>
</organism>
<feature type="transmembrane region" description="Helical" evidence="5">
    <location>
        <begin position="12"/>
        <end position="35"/>
    </location>
</feature>
<dbReference type="eggNOG" id="COG0531">
    <property type="taxonomic scope" value="Bacteria"/>
</dbReference>
<evidence type="ECO:0000256" key="1">
    <source>
        <dbReference type="ARBA" id="ARBA00004141"/>
    </source>
</evidence>
<proteinExistence type="predicted"/>
<feature type="transmembrane region" description="Helical" evidence="5">
    <location>
        <begin position="240"/>
        <end position="262"/>
    </location>
</feature>
<evidence type="ECO:0000256" key="5">
    <source>
        <dbReference type="SAM" id="Phobius"/>
    </source>
</evidence>
<feature type="transmembrane region" description="Helical" evidence="5">
    <location>
        <begin position="197"/>
        <end position="219"/>
    </location>
</feature>
<dbReference type="RefSeq" id="WP_002704850.1">
    <property type="nucleotide sequence ID" value="NZ_AAWS01000070.1"/>
</dbReference>
<dbReference type="PANTHER" id="PTHR11785">
    <property type="entry name" value="AMINO ACID TRANSPORTER"/>
    <property type="match status" value="1"/>
</dbReference>
<accession>A1ZYW9</accession>
<dbReference type="OrthoDB" id="9810109at2"/>
<keyword evidence="4 5" id="KW-0472">Membrane</keyword>
<sequence>MSKNQIRSVSFYTAMAIVVANMVGAGVFTSIGFQAAGFKFATAKGAEFAPYFPILMLWLVGGIVALCGALSYGELAAMFPRSGGEYNYLSKIYHPSFGFLSGWVSATVGFSAPVALACMALGKYVESVLPGVNGTVVAIGVLLLITAVHSYDVKTGSLFQRVSTVVKVILIVGFIFGGFFITPSPEKISIIPKEGDWTMIFGSAFAINLAFVSFSYSGWNASAYLSNEIVNPKRNVPRSLLLGTLAVTVAYILLNYIFLYTVPVGELAAKQMADFNTPLEVGYLSADKIFGTAIGKTMGLMIALLLISSISAMIFAGPRVTQVMGEDLPLLKKLAIRNKKGIPVLAISLQSTISLILILTASFNTVLFYIAFTLDIFTFSTVLGIFVMRSRRGKIRARISQIKALLQDNNLSNEDQRVLETELIEKQGIVAPTYSTWGYPVTPFIFLMATGWTMYYLLTQRTQGSLIALATVALGLIIYFIDKSNRQNKEEDNRPARIFE</sequence>
<feature type="transmembrane region" description="Helical" evidence="5">
    <location>
        <begin position="55"/>
        <end position="77"/>
    </location>
</feature>
<evidence type="ECO:0000313" key="7">
    <source>
        <dbReference type="Proteomes" id="UP000004095"/>
    </source>
</evidence>
<evidence type="ECO:0000256" key="3">
    <source>
        <dbReference type="ARBA" id="ARBA00022989"/>
    </source>
</evidence>
<comment type="subcellular location">
    <subcellularLocation>
        <location evidence="1">Membrane</location>
        <topology evidence="1">Multi-pass membrane protein</topology>
    </subcellularLocation>
</comment>
<feature type="transmembrane region" description="Helical" evidence="5">
    <location>
        <begin position="298"/>
        <end position="320"/>
    </location>
</feature>
<feature type="transmembrane region" description="Helical" evidence="5">
    <location>
        <begin position="97"/>
        <end position="122"/>
    </location>
</feature>
<feature type="transmembrane region" description="Helical" evidence="5">
    <location>
        <begin position="165"/>
        <end position="185"/>
    </location>
</feature>